<protein>
    <submittedName>
        <fullName evidence="2">Uncharacterized protein</fullName>
    </submittedName>
</protein>
<feature type="compositionally biased region" description="Basic and acidic residues" evidence="1">
    <location>
        <begin position="1"/>
        <end position="14"/>
    </location>
</feature>
<dbReference type="Proteomes" id="UP001159363">
    <property type="component" value="Chromosome 4"/>
</dbReference>
<evidence type="ECO:0000256" key="1">
    <source>
        <dbReference type="SAM" id="MobiDB-lite"/>
    </source>
</evidence>
<feature type="non-terminal residue" evidence="2">
    <location>
        <position position="120"/>
    </location>
</feature>
<feature type="region of interest" description="Disordered" evidence="1">
    <location>
        <begin position="1"/>
        <end position="37"/>
    </location>
</feature>
<reference evidence="2 3" key="1">
    <citation type="submission" date="2023-02" db="EMBL/GenBank/DDBJ databases">
        <title>LHISI_Scaffold_Assembly.</title>
        <authorList>
            <person name="Stuart O.P."/>
            <person name="Cleave R."/>
            <person name="Magrath M.J.L."/>
            <person name="Mikheyev A.S."/>
        </authorList>
    </citation>
    <scope>NUCLEOTIDE SEQUENCE [LARGE SCALE GENOMIC DNA]</scope>
    <source>
        <strain evidence="2">Daus_M_001</strain>
        <tissue evidence="2">Leg muscle</tissue>
    </source>
</reference>
<evidence type="ECO:0000313" key="2">
    <source>
        <dbReference type="EMBL" id="KAJ8883089.1"/>
    </source>
</evidence>
<dbReference type="EMBL" id="JARBHB010000005">
    <property type="protein sequence ID" value="KAJ8883089.1"/>
    <property type="molecule type" value="Genomic_DNA"/>
</dbReference>
<gene>
    <name evidence="2" type="ORF">PR048_014928</name>
</gene>
<proteinExistence type="predicted"/>
<comment type="caution">
    <text evidence="2">The sequence shown here is derived from an EMBL/GenBank/DDBJ whole genome shotgun (WGS) entry which is preliminary data.</text>
</comment>
<sequence length="120" mass="13286">MRGRGEREIPEKTRGQTVSSGAIPTCKNPVTRPGIEPGSPQWEESCLRFVSYSGPWVSLTNPSWKLLFPLDTDVETDVGLNQPVAASRAVRAFQLPGRAEPQFMRRSAGVYTHVPLVELH</sequence>
<accession>A0ABQ9HFQ0</accession>
<keyword evidence="3" id="KW-1185">Reference proteome</keyword>
<name>A0ABQ9HFQ0_9NEOP</name>
<organism evidence="2 3">
    <name type="scientific">Dryococelus australis</name>
    <dbReference type="NCBI Taxonomy" id="614101"/>
    <lineage>
        <taxon>Eukaryota</taxon>
        <taxon>Metazoa</taxon>
        <taxon>Ecdysozoa</taxon>
        <taxon>Arthropoda</taxon>
        <taxon>Hexapoda</taxon>
        <taxon>Insecta</taxon>
        <taxon>Pterygota</taxon>
        <taxon>Neoptera</taxon>
        <taxon>Polyneoptera</taxon>
        <taxon>Phasmatodea</taxon>
        <taxon>Verophasmatodea</taxon>
        <taxon>Anareolatae</taxon>
        <taxon>Phasmatidae</taxon>
        <taxon>Eurycanthinae</taxon>
        <taxon>Dryococelus</taxon>
    </lineage>
</organism>
<evidence type="ECO:0000313" key="3">
    <source>
        <dbReference type="Proteomes" id="UP001159363"/>
    </source>
</evidence>